<dbReference type="PATRIC" id="fig|1339327.3.peg.4290"/>
<name>A0A015WYK4_BACFG</name>
<protein>
    <recommendedName>
        <fullName evidence="3">DUF5053 domain-containing protein</fullName>
    </recommendedName>
</protein>
<reference evidence="1 2" key="1">
    <citation type="submission" date="2014-02" db="EMBL/GenBank/DDBJ databases">
        <authorList>
            <person name="Sears C."/>
            <person name="Carroll K."/>
            <person name="Sack B.R."/>
            <person name="Qadri F."/>
            <person name="Myers L.L."/>
            <person name="Chung G.-T."/>
            <person name="Escheverria P."/>
            <person name="Fraser C.M."/>
            <person name="Sadzewicz L."/>
            <person name="Shefchek K.A."/>
            <person name="Tallon L."/>
            <person name="Das S.P."/>
            <person name="Daugherty S."/>
            <person name="Mongodin E.F."/>
        </authorList>
    </citation>
    <scope>NUCLEOTIDE SEQUENCE [LARGE SCALE GENOMIC DNA]</scope>
    <source>
        <strain evidence="1 2">S36L11</strain>
    </source>
</reference>
<dbReference type="Proteomes" id="UP000022082">
    <property type="component" value="Unassembled WGS sequence"/>
</dbReference>
<dbReference type="EMBL" id="JGDJ01000262">
    <property type="protein sequence ID" value="EXZ26980.1"/>
    <property type="molecule type" value="Genomic_DNA"/>
</dbReference>
<gene>
    <name evidence="1" type="ORF">M136_3758</name>
</gene>
<dbReference type="InterPro" id="IPR032483">
    <property type="entry name" value="DUF5053"/>
</dbReference>
<accession>A0A015WYK4</accession>
<dbReference type="AlphaFoldDB" id="A0A015WYK4"/>
<proteinExistence type="predicted"/>
<evidence type="ECO:0000313" key="1">
    <source>
        <dbReference type="EMBL" id="EXZ26980.1"/>
    </source>
</evidence>
<evidence type="ECO:0000313" key="2">
    <source>
        <dbReference type="Proteomes" id="UP000022082"/>
    </source>
</evidence>
<comment type="caution">
    <text evidence="1">The sequence shown here is derived from an EMBL/GenBank/DDBJ whole genome shotgun (WGS) entry which is preliminary data.</text>
</comment>
<sequence>MKTDIERLKERFANANTEAEIEAVDKEMKALADQDMDQFAEGLIECIKDTNKEADEILLREKLESVLPFISVSALAKTYFKRSPQWFYQRLNGSIVNGKPIRFNDAELKTLAGALTDIGKKISQAAAFVF</sequence>
<dbReference type="RefSeq" id="WP_005821764.1">
    <property type="nucleotide sequence ID" value="NZ_JGDJ01000262.1"/>
</dbReference>
<organism evidence="1 2">
    <name type="scientific">Bacteroides fragilis str. S36L11</name>
    <dbReference type="NCBI Taxonomy" id="1339327"/>
    <lineage>
        <taxon>Bacteria</taxon>
        <taxon>Pseudomonadati</taxon>
        <taxon>Bacteroidota</taxon>
        <taxon>Bacteroidia</taxon>
        <taxon>Bacteroidales</taxon>
        <taxon>Bacteroidaceae</taxon>
        <taxon>Bacteroides</taxon>
    </lineage>
</organism>
<dbReference type="Pfam" id="PF16476">
    <property type="entry name" value="DUF5053"/>
    <property type="match status" value="1"/>
</dbReference>
<evidence type="ECO:0008006" key="3">
    <source>
        <dbReference type="Google" id="ProtNLM"/>
    </source>
</evidence>